<dbReference type="InterPro" id="IPR013656">
    <property type="entry name" value="PAS_4"/>
</dbReference>
<dbReference type="Gene3D" id="3.40.50.2300">
    <property type="match status" value="1"/>
</dbReference>
<dbReference type="Gene3D" id="3.30.450.20">
    <property type="entry name" value="PAS domain"/>
    <property type="match status" value="2"/>
</dbReference>
<evidence type="ECO:0000259" key="9">
    <source>
        <dbReference type="PROSITE" id="PS50112"/>
    </source>
</evidence>
<feature type="domain" description="PAS" evidence="9">
    <location>
        <begin position="11"/>
        <end position="81"/>
    </location>
</feature>
<comment type="catalytic activity">
    <reaction evidence="1">
        <text>ATP + protein L-histidine = ADP + protein N-phospho-L-histidine.</text>
        <dbReference type="EC" id="2.7.13.3"/>
    </reaction>
</comment>
<dbReference type="Pfam" id="PF08448">
    <property type="entry name" value="PAS_4"/>
    <property type="match status" value="2"/>
</dbReference>
<evidence type="ECO:0000256" key="1">
    <source>
        <dbReference type="ARBA" id="ARBA00000085"/>
    </source>
</evidence>
<evidence type="ECO:0000256" key="4">
    <source>
        <dbReference type="ARBA" id="ARBA00022679"/>
    </source>
</evidence>
<dbReference type="CDD" id="cd00082">
    <property type="entry name" value="HisKA"/>
    <property type="match status" value="1"/>
</dbReference>
<dbReference type="PRINTS" id="PR00344">
    <property type="entry name" value="BCTRLSENSOR"/>
</dbReference>
<dbReference type="EMBL" id="JBHSMS010000014">
    <property type="protein sequence ID" value="MFC5510354.1"/>
    <property type="molecule type" value="Genomic_DNA"/>
</dbReference>
<feature type="domain" description="Response regulatory" evidence="8">
    <location>
        <begin position="676"/>
        <end position="791"/>
    </location>
</feature>
<name>A0ABW0PIC9_9BURK</name>
<evidence type="ECO:0000313" key="11">
    <source>
        <dbReference type="EMBL" id="MFC5510354.1"/>
    </source>
</evidence>
<dbReference type="SUPFAM" id="SSF55781">
    <property type="entry name" value="GAF domain-like"/>
    <property type="match status" value="1"/>
</dbReference>
<dbReference type="InterPro" id="IPR003594">
    <property type="entry name" value="HATPase_dom"/>
</dbReference>
<dbReference type="NCBIfam" id="TIGR00229">
    <property type="entry name" value="sensory_box"/>
    <property type="match status" value="1"/>
</dbReference>
<dbReference type="Gene3D" id="3.30.565.10">
    <property type="entry name" value="Histidine kinase-like ATPase, C-terminal domain"/>
    <property type="match status" value="1"/>
</dbReference>
<dbReference type="CDD" id="cd00075">
    <property type="entry name" value="HATPase"/>
    <property type="match status" value="1"/>
</dbReference>
<dbReference type="Pfam" id="PF02518">
    <property type="entry name" value="HATPase_c"/>
    <property type="match status" value="1"/>
</dbReference>
<dbReference type="SUPFAM" id="SSF52172">
    <property type="entry name" value="CheY-like"/>
    <property type="match status" value="1"/>
</dbReference>
<evidence type="ECO:0000259" key="7">
    <source>
        <dbReference type="PROSITE" id="PS50109"/>
    </source>
</evidence>
<accession>A0ABW0PIC9</accession>
<proteinExistence type="predicted"/>
<dbReference type="RefSeq" id="WP_379717582.1">
    <property type="nucleotide sequence ID" value="NZ_JBHSMS010000014.1"/>
</dbReference>
<feature type="domain" description="PAC" evidence="10">
    <location>
        <begin position="372"/>
        <end position="423"/>
    </location>
</feature>
<evidence type="ECO:0000256" key="3">
    <source>
        <dbReference type="ARBA" id="ARBA00022553"/>
    </source>
</evidence>
<dbReference type="SMART" id="SM00091">
    <property type="entry name" value="PAS"/>
    <property type="match status" value="2"/>
</dbReference>
<evidence type="ECO:0000256" key="6">
    <source>
        <dbReference type="PROSITE-ProRule" id="PRU00169"/>
    </source>
</evidence>
<comment type="caution">
    <text evidence="11">The sequence shown here is derived from an EMBL/GenBank/DDBJ whole genome shotgun (WGS) entry which is preliminary data.</text>
</comment>
<dbReference type="InterPro" id="IPR003018">
    <property type="entry name" value="GAF"/>
</dbReference>
<dbReference type="Proteomes" id="UP001596031">
    <property type="component" value="Unassembled WGS sequence"/>
</dbReference>
<dbReference type="InterPro" id="IPR011006">
    <property type="entry name" value="CheY-like_superfamily"/>
</dbReference>
<dbReference type="InterPro" id="IPR005467">
    <property type="entry name" value="His_kinase_dom"/>
</dbReference>
<keyword evidence="4" id="KW-0808">Transferase</keyword>
<dbReference type="EC" id="2.7.13.3" evidence="2"/>
<dbReference type="InterPro" id="IPR003661">
    <property type="entry name" value="HisK_dim/P_dom"/>
</dbReference>
<sequence>MQGQSNEHSVQLSDAQTILDSITDAFFSLNTDWQFSYVNRQTVKTLECEPADLLGKSIWDVYPGTVGSDFERMYRKAAQEQLALSFHSYYPDHKRWYDVNVYPAPAGLSVYFRDITARMQEEERRNALFTLTEVFRDLNTSEDIKYKASEILGKTLGVSRVGYGTIDPVAETLHVVRDWNAPGVETLAGTLKLRDYGSFIDDLKTGTLIAIDDVGEDSRTAASAPASRERSAAAFVNVPVIEKNQLVALIFVNHAQVKHWSDDELAFIKDVAERTRIASERARNAAELDKVVAESERRRRLHETFLENTPDLAYVFGLDHRFAYANKILLTMWGRTWDEAIGLTCLELGYEPWHAEMHDREIDQVIATRQPIRGEVPFNGTNGRRIYEYIFTPVLGMDGQVEAIAGTTRDVTERNQAEEVLRDANLRKDEFLAMLAHELRNPLAPIAAAAQVLQTPALDAKLAKRTSQIISRQVKHMTALVNDLLDVSRVTRGLVTITKEPLDLKSVVYGAVEQVRPFIETQRHHLLFDLAAEKAYVLGDRERLVQIIANLLNNAAKYTSPGGEIGLMLEVNTDALVLSIEDNGIGMPAELQPHVFELFTQAERTADRTQGGLGIGLALVKNLAELHGGTISCFSEGKDRGSRFTLRLPRHHVENGAAAEGPGDTRQPAPSKQPLRTLVVDDNEDAAQMLALYLESLGHQVSIEHSSRAAIDRARLERPDVYILDIGLPDMDGNELARCLRQEETGHALLVAVTGYGQEHDRLKTTAAGFDQHLVKPVDLAKLAALLEQHRS</sequence>
<dbReference type="InterPro" id="IPR036890">
    <property type="entry name" value="HATPase_C_sf"/>
</dbReference>
<dbReference type="PROSITE" id="PS50109">
    <property type="entry name" value="HIS_KIN"/>
    <property type="match status" value="1"/>
</dbReference>
<evidence type="ECO:0000259" key="10">
    <source>
        <dbReference type="PROSITE" id="PS50113"/>
    </source>
</evidence>
<dbReference type="CDD" id="cd17580">
    <property type="entry name" value="REC_2_DhkD-like"/>
    <property type="match status" value="1"/>
</dbReference>
<dbReference type="SMART" id="SM00387">
    <property type="entry name" value="HATPase_c"/>
    <property type="match status" value="1"/>
</dbReference>
<gene>
    <name evidence="11" type="ORF">ACFPOU_04330</name>
</gene>
<dbReference type="InterPro" id="IPR000700">
    <property type="entry name" value="PAS-assoc_C"/>
</dbReference>
<dbReference type="SUPFAM" id="SSF55785">
    <property type="entry name" value="PYP-like sensor domain (PAS domain)"/>
    <property type="match status" value="2"/>
</dbReference>
<evidence type="ECO:0000256" key="2">
    <source>
        <dbReference type="ARBA" id="ARBA00012438"/>
    </source>
</evidence>
<dbReference type="PANTHER" id="PTHR43547:SF2">
    <property type="entry name" value="HYBRID SIGNAL TRANSDUCTION HISTIDINE KINASE C"/>
    <property type="match status" value="1"/>
</dbReference>
<dbReference type="SMART" id="SM00388">
    <property type="entry name" value="HisKA"/>
    <property type="match status" value="1"/>
</dbReference>
<dbReference type="InterPro" id="IPR036097">
    <property type="entry name" value="HisK_dim/P_sf"/>
</dbReference>
<dbReference type="SMART" id="SM00448">
    <property type="entry name" value="REC"/>
    <property type="match status" value="1"/>
</dbReference>
<dbReference type="Gene3D" id="1.10.287.130">
    <property type="match status" value="1"/>
</dbReference>
<keyword evidence="12" id="KW-1185">Reference proteome</keyword>
<keyword evidence="3 6" id="KW-0597">Phosphoprotein</keyword>
<dbReference type="InterPro" id="IPR035965">
    <property type="entry name" value="PAS-like_dom_sf"/>
</dbReference>
<evidence type="ECO:0000259" key="8">
    <source>
        <dbReference type="PROSITE" id="PS50110"/>
    </source>
</evidence>
<dbReference type="SMART" id="SM00065">
    <property type="entry name" value="GAF"/>
    <property type="match status" value="1"/>
</dbReference>
<dbReference type="PROSITE" id="PS50110">
    <property type="entry name" value="RESPONSE_REGULATORY"/>
    <property type="match status" value="1"/>
</dbReference>
<dbReference type="Gene3D" id="3.30.450.40">
    <property type="match status" value="1"/>
</dbReference>
<feature type="modified residue" description="4-aspartylphosphate" evidence="6">
    <location>
        <position position="725"/>
    </location>
</feature>
<protein>
    <recommendedName>
        <fullName evidence="2">histidine kinase</fullName>
        <ecNumber evidence="2">2.7.13.3</ecNumber>
    </recommendedName>
</protein>
<dbReference type="Pfam" id="PF00512">
    <property type="entry name" value="HisKA"/>
    <property type="match status" value="1"/>
</dbReference>
<dbReference type="Pfam" id="PF00072">
    <property type="entry name" value="Response_reg"/>
    <property type="match status" value="1"/>
</dbReference>
<dbReference type="SUPFAM" id="SSF47384">
    <property type="entry name" value="Homodimeric domain of signal transducing histidine kinase"/>
    <property type="match status" value="1"/>
</dbReference>
<dbReference type="SUPFAM" id="SSF55874">
    <property type="entry name" value="ATPase domain of HSP90 chaperone/DNA topoisomerase II/histidine kinase"/>
    <property type="match status" value="1"/>
</dbReference>
<reference evidence="12" key="1">
    <citation type="journal article" date="2019" name="Int. J. Syst. Evol. Microbiol.">
        <title>The Global Catalogue of Microorganisms (GCM) 10K type strain sequencing project: providing services to taxonomists for standard genome sequencing and annotation.</title>
        <authorList>
            <consortium name="The Broad Institute Genomics Platform"/>
            <consortium name="The Broad Institute Genome Sequencing Center for Infectious Disease"/>
            <person name="Wu L."/>
            <person name="Ma J."/>
        </authorList>
    </citation>
    <scope>NUCLEOTIDE SEQUENCE [LARGE SCALE GENOMIC DNA]</scope>
    <source>
        <strain evidence="12">CCUG 38813</strain>
    </source>
</reference>
<dbReference type="PROSITE" id="PS50113">
    <property type="entry name" value="PAC"/>
    <property type="match status" value="1"/>
</dbReference>
<dbReference type="PANTHER" id="PTHR43547">
    <property type="entry name" value="TWO-COMPONENT HISTIDINE KINASE"/>
    <property type="match status" value="1"/>
</dbReference>
<dbReference type="InterPro" id="IPR001789">
    <property type="entry name" value="Sig_transdc_resp-reg_receiver"/>
</dbReference>
<dbReference type="InterPro" id="IPR004358">
    <property type="entry name" value="Sig_transdc_His_kin-like_C"/>
</dbReference>
<feature type="domain" description="Histidine kinase" evidence="7">
    <location>
        <begin position="434"/>
        <end position="652"/>
    </location>
</feature>
<dbReference type="InterPro" id="IPR029016">
    <property type="entry name" value="GAF-like_dom_sf"/>
</dbReference>
<dbReference type="PROSITE" id="PS50112">
    <property type="entry name" value="PAS"/>
    <property type="match status" value="1"/>
</dbReference>
<evidence type="ECO:0000256" key="5">
    <source>
        <dbReference type="ARBA" id="ARBA00022777"/>
    </source>
</evidence>
<organism evidence="11 12">
    <name type="scientific">Massilia jejuensis</name>
    <dbReference type="NCBI Taxonomy" id="648894"/>
    <lineage>
        <taxon>Bacteria</taxon>
        <taxon>Pseudomonadati</taxon>
        <taxon>Pseudomonadota</taxon>
        <taxon>Betaproteobacteria</taxon>
        <taxon>Burkholderiales</taxon>
        <taxon>Oxalobacteraceae</taxon>
        <taxon>Telluria group</taxon>
        <taxon>Massilia</taxon>
    </lineage>
</organism>
<dbReference type="Pfam" id="PF01590">
    <property type="entry name" value="GAF"/>
    <property type="match status" value="1"/>
</dbReference>
<dbReference type="CDD" id="cd00130">
    <property type="entry name" value="PAS"/>
    <property type="match status" value="1"/>
</dbReference>
<keyword evidence="5" id="KW-0418">Kinase</keyword>
<evidence type="ECO:0000313" key="12">
    <source>
        <dbReference type="Proteomes" id="UP001596031"/>
    </source>
</evidence>
<dbReference type="InterPro" id="IPR000014">
    <property type="entry name" value="PAS"/>
</dbReference>